<dbReference type="SMART" id="SM00962">
    <property type="entry name" value="SRP54"/>
    <property type="match status" value="1"/>
</dbReference>
<dbReference type="HAMAP" id="MF_00306">
    <property type="entry name" value="SRP54"/>
    <property type="match status" value="1"/>
</dbReference>
<organism evidence="11 12">
    <name type="scientific">Povalibacter uvarum</name>
    <dbReference type="NCBI Taxonomy" id="732238"/>
    <lineage>
        <taxon>Bacteria</taxon>
        <taxon>Pseudomonadati</taxon>
        <taxon>Pseudomonadota</taxon>
        <taxon>Gammaproteobacteria</taxon>
        <taxon>Steroidobacterales</taxon>
        <taxon>Steroidobacteraceae</taxon>
        <taxon>Povalibacter</taxon>
    </lineage>
</organism>
<dbReference type="PROSITE" id="PS00300">
    <property type="entry name" value="SRP54"/>
    <property type="match status" value="1"/>
</dbReference>
<evidence type="ECO:0000256" key="7">
    <source>
        <dbReference type="ARBA" id="ARBA00023274"/>
    </source>
</evidence>
<dbReference type="EC" id="3.6.5.4" evidence="9"/>
<dbReference type="InterPro" id="IPR013822">
    <property type="entry name" value="Signal_recog_particl_SRP54_hlx"/>
</dbReference>
<feature type="binding site" evidence="9">
    <location>
        <begin position="248"/>
        <end position="251"/>
    </location>
    <ligand>
        <name>GTP</name>
        <dbReference type="ChEBI" id="CHEBI:37565"/>
    </ligand>
</feature>
<dbReference type="GO" id="GO:0008312">
    <property type="term" value="F:7S RNA binding"/>
    <property type="evidence" value="ECO:0007669"/>
    <property type="project" value="InterPro"/>
</dbReference>
<evidence type="ECO:0000256" key="9">
    <source>
        <dbReference type="HAMAP-Rule" id="MF_00306"/>
    </source>
</evidence>
<comment type="subunit">
    <text evidence="9">Part of the signal recognition particle protein translocation system, which is composed of SRP and FtsY. SRP is a ribonucleoprotein composed of Ffh and a 4.5S RNA molecule.</text>
</comment>
<dbReference type="GO" id="GO:0048500">
    <property type="term" value="C:signal recognition particle"/>
    <property type="evidence" value="ECO:0007669"/>
    <property type="project" value="UniProtKB-UniRule"/>
</dbReference>
<evidence type="ECO:0000256" key="3">
    <source>
        <dbReference type="ARBA" id="ARBA00022801"/>
    </source>
</evidence>
<dbReference type="Gene3D" id="3.40.50.300">
    <property type="entry name" value="P-loop containing nucleotide triphosphate hydrolases"/>
    <property type="match status" value="1"/>
</dbReference>
<keyword evidence="3 9" id="KW-0378">Hydrolase</keyword>
<dbReference type="CDD" id="cd18539">
    <property type="entry name" value="SRP_G"/>
    <property type="match status" value="1"/>
</dbReference>
<keyword evidence="12" id="KW-1185">Reference proteome</keyword>
<dbReference type="InterPro" id="IPR000897">
    <property type="entry name" value="SRP54_GTPase_dom"/>
</dbReference>
<evidence type="ECO:0000259" key="10">
    <source>
        <dbReference type="PROSITE" id="PS00300"/>
    </source>
</evidence>
<comment type="domain">
    <text evidence="9">Composed of three domains: the N-terminal N domain, which is responsible for interactions with the ribosome, the central G domain, which binds GTP, and the C-terminal M domain, which binds the RNA and the signal sequence of the RNC.</text>
</comment>
<dbReference type="InterPro" id="IPR036891">
    <property type="entry name" value="Signal_recog_part_SRP54_M_sf"/>
</dbReference>
<keyword evidence="9" id="KW-0963">Cytoplasm</keyword>
<evidence type="ECO:0000256" key="2">
    <source>
        <dbReference type="ARBA" id="ARBA00022741"/>
    </source>
</evidence>
<keyword evidence="7 9" id="KW-0687">Ribonucleoprotein</keyword>
<dbReference type="Gene3D" id="1.20.120.140">
    <property type="entry name" value="Signal recognition particle SRP54, nucleotide-binding domain"/>
    <property type="match status" value="1"/>
</dbReference>
<name>A0A841HGX6_9GAMM</name>
<dbReference type="AlphaFoldDB" id="A0A841HGX6"/>
<dbReference type="NCBIfam" id="TIGR00959">
    <property type="entry name" value="ffh"/>
    <property type="match status" value="1"/>
</dbReference>
<evidence type="ECO:0000256" key="1">
    <source>
        <dbReference type="ARBA" id="ARBA00005450"/>
    </source>
</evidence>
<dbReference type="InterPro" id="IPR042101">
    <property type="entry name" value="SRP54_N_sf"/>
</dbReference>
<keyword evidence="2 9" id="KW-0547">Nucleotide-binding</keyword>
<comment type="function">
    <text evidence="9">Involved in targeting and insertion of nascent membrane proteins into the cytoplasmic membrane. Binds to the hydrophobic signal sequence of the ribosome-nascent chain (RNC) as it emerges from the ribosomes. The SRP-RNC complex is then targeted to the cytoplasmic membrane where it interacts with the SRP receptor FtsY. Interaction with FtsY leads to the transfer of the RNC complex to the Sec translocase for insertion into the membrane, the hydrolysis of GTP by both Ffh and FtsY, and the dissociation of the SRP-FtsY complex into the individual components.</text>
</comment>
<proteinExistence type="inferred from homology"/>
<dbReference type="SUPFAM" id="SSF52540">
    <property type="entry name" value="P-loop containing nucleoside triphosphate hydrolases"/>
    <property type="match status" value="1"/>
</dbReference>
<dbReference type="RefSeq" id="WP_184329277.1">
    <property type="nucleotide sequence ID" value="NZ_JACHHZ010000001.1"/>
</dbReference>
<feature type="binding site" evidence="9">
    <location>
        <begin position="107"/>
        <end position="114"/>
    </location>
    <ligand>
        <name>GTP</name>
        <dbReference type="ChEBI" id="CHEBI:37565"/>
    </ligand>
</feature>
<dbReference type="SMART" id="SM00382">
    <property type="entry name" value="AAA"/>
    <property type="match status" value="1"/>
</dbReference>
<keyword evidence="6 9" id="KW-0733">Signal recognition particle</keyword>
<dbReference type="SMART" id="SM00963">
    <property type="entry name" value="SRP54_N"/>
    <property type="match status" value="1"/>
</dbReference>
<comment type="subcellular location">
    <subcellularLocation>
        <location evidence="9">Cytoplasm</location>
    </subcellularLocation>
    <text evidence="9">The SRP-RNC complex is targeted to the cytoplasmic membrane.</text>
</comment>
<evidence type="ECO:0000256" key="6">
    <source>
        <dbReference type="ARBA" id="ARBA00023135"/>
    </source>
</evidence>
<evidence type="ECO:0000256" key="4">
    <source>
        <dbReference type="ARBA" id="ARBA00022884"/>
    </source>
</evidence>
<dbReference type="InterPro" id="IPR003593">
    <property type="entry name" value="AAA+_ATPase"/>
</dbReference>
<dbReference type="GO" id="GO:0006614">
    <property type="term" value="P:SRP-dependent cotranslational protein targeting to membrane"/>
    <property type="evidence" value="ECO:0007669"/>
    <property type="project" value="InterPro"/>
</dbReference>
<evidence type="ECO:0000313" key="11">
    <source>
        <dbReference type="EMBL" id="MBB6091482.1"/>
    </source>
</evidence>
<comment type="catalytic activity">
    <reaction evidence="8 9">
        <text>GTP + H2O = GDP + phosphate + H(+)</text>
        <dbReference type="Rhea" id="RHEA:19669"/>
        <dbReference type="ChEBI" id="CHEBI:15377"/>
        <dbReference type="ChEBI" id="CHEBI:15378"/>
        <dbReference type="ChEBI" id="CHEBI:37565"/>
        <dbReference type="ChEBI" id="CHEBI:43474"/>
        <dbReference type="ChEBI" id="CHEBI:58189"/>
        <dbReference type="EC" id="3.6.5.4"/>
    </reaction>
</comment>
<dbReference type="InterPro" id="IPR004780">
    <property type="entry name" value="SRP"/>
</dbReference>
<comment type="similarity">
    <text evidence="1 9">Belongs to the GTP-binding SRP family. SRP54 subfamily.</text>
</comment>
<evidence type="ECO:0000256" key="5">
    <source>
        <dbReference type="ARBA" id="ARBA00023134"/>
    </source>
</evidence>
<dbReference type="GO" id="GO:0005525">
    <property type="term" value="F:GTP binding"/>
    <property type="evidence" value="ECO:0007669"/>
    <property type="project" value="UniProtKB-UniRule"/>
</dbReference>
<dbReference type="InterPro" id="IPR004125">
    <property type="entry name" value="Signal_recog_particle_SRP54_M"/>
</dbReference>
<dbReference type="Gene3D" id="1.10.260.30">
    <property type="entry name" value="Signal recognition particle, SRP54 subunit, M-domain"/>
    <property type="match status" value="1"/>
</dbReference>
<dbReference type="PANTHER" id="PTHR11564">
    <property type="entry name" value="SIGNAL RECOGNITION PARTICLE 54K PROTEIN SRP54"/>
    <property type="match status" value="1"/>
</dbReference>
<dbReference type="Pfam" id="PF02881">
    <property type="entry name" value="SRP54_N"/>
    <property type="match status" value="1"/>
</dbReference>
<dbReference type="Pfam" id="PF02978">
    <property type="entry name" value="SRP_SPB"/>
    <property type="match status" value="1"/>
</dbReference>
<reference evidence="11 12" key="1">
    <citation type="submission" date="2020-08" db="EMBL/GenBank/DDBJ databases">
        <title>Genomic Encyclopedia of Type Strains, Phase IV (KMG-IV): sequencing the most valuable type-strain genomes for metagenomic binning, comparative biology and taxonomic classification.</title>
        <authorList>
            <person name="Goeker M."/>
        </authorList>
    </citation>
    <scope>NUCLEOTIDE SEQUENCE [LARGE SCALE GENOMIC DNA]</scope>
    <source>
        <strain evidence="11 12">DSM 26723</strain>
    </source>
</reference>
<dbReference type="PANTHER" id="PTHR11564:SF5">
    <property type="entry name" value="SIGNAL RECOGNITION PARTICLE SUBUNIT SRP54"/>
    <property type="match status" value="1"/>
</dbReference>
<dbReference type="FunFam" id="3.40.50.300:FF:000022">
    <property type="entry name" value="Signal recognition particle 54 kDa subunit"/>
    <property type="match status" value="1"/>
</dbReference>
<comment type="caution">
    <text evidence="11">The sequence shown here is derived from an EMBL/GenBank/DDBJ whole genome shotgun (WGS) entry which is preliminary data.</text>
</comment>
<keyword evidence="5 9" id="KW-0342">GTP-binding</keyword>
<gene>
    <name evidence="9" type="primary">ffh</name>
    <name evidence="11" type="ORF">HNQ60_000328</name>
</gene>
<dbReference type="EMBL" id="JACHHZ010000001">
    <property type="protein sequence ID" value="MBB6091482.1"/>
    <property type="molecule type" value="Genomic_DNA"/>
</dbReference>
<protein>
    <recommendedName>
        <fullName evidence="9">Signal recognition particle protein</fullName>
        <ecNumber evidence="9">3.6.5.4</ecNumber>
    </recommendedName>
    <alternativeName>
        <fullName evidence="9">Fifty-four homolog</fullName>
    </alternativeName>
</protein>
<dbReference type="GO" id="GO:0003924">
    <property type="term" value="F:GTPase activity"/>
    <property type="evidence" value="ECO:0007669"/>
    <property type="project" value="UniProtKB-UniRule"/>
</dbReference>
<feature type="domain" description="SRP54-type proteins GTP-binding" evidence="10">
    <location>
        <begin position="269"/>
        <end position="282"/>
    </location>
</feature>
<sequence>MFDKLTERLQGVMESLRGRGRLTDENISDTLRQVRMALLEADVALPVVKTFIESIRGKVVGMEIEKSLTPGQSLVRIIHEELIALMGAGVRPINLRAQPPVVILLAGLQGAGKTTSAGKLAKWLKDTEKKKVLLASTDVYRPAAILQLERLAAQLDVAFYPSDPKKPALTLAREALSEARQSLFDVLIVDTAGRLHVDDEMMSEIREISAAVNPTETLFVVDSMAGQDAVNAARAFGSALTLTGVVLTKTDGDARGGAALSVRQITGQPILFMGTGEKTDALEVFQAERVASRILGMGDVLALVEKVTTTVDREQAEKLARKLKKGKDFDLEDLHDQLAQVERMGGLSSLMDKLPAHLTARAGAMPQGGGEKDIKRQVAIIRSMTPGERRYPKNIDASRKRRIAAGSGVHVSEINKLLKNYLQMQKVMKSMSKGGGLAKMMRAFGGKMPGM</sequence>
<keyword evidence="4 9" id="KW-0694">RNA-binding</keyword>
<dbReference type="SUPFAM" id="SSF47446">
    <property type="entry name" value="Signal peptide-binding domain"/>
    <property type="match status" value="1"/>
</dbReference>
<evidence type="ECO:0000313" key="12">
    <source>
        <dbReference type="Proteomes" id="UP000588068"/>
    </source>
</evidence>
<dbReference type="Proteomes" id="UP000588068">
    <property type="component" value="Unassembled WGS sequence"/>
</dbReference>
<accession>A0A841HGX6</accession>
<dbReference type="InterPro" id="IPR027417">
    <property type="entry name" value="P-loop_NTPase"/>
</dbReference>
<evidence type="ECO:0000256" key="8">
    <source>
        <dbReference type="ARBA" id="ARBA00048027"/>
    </source>
</evidence>
<dbReference type="InterPro" id="IPR022941">
    <property type="entry name" value="SRP54"/>
</dbReference>
<feature type="binding site" evidence="9">
    <location>
        <begin position="190"/>
        <end position="194"/>
    </location>
    <ligand>
        <name>GTP</name>
        <dbReference type="ChEBI" id="CHEBI:37565"/>
    </ligand>
</feature>
<dbReference type="Pfam" id="PF00448">
    <property type="entry name" value="SRP54"/>
    <property type="match status" value="1"/>
</dbReference>